<sequence>EQSICDAIIQIIEVYEDYGDSINDDEVDEGDDDIYSVPGCPRQLNKIEKVFPQELTEKERDVYILLERAAED</sequence>
<dbReference type="AlphaFoldDB" id="A0A0B7C6B9"/>
<evidence type="ECO:0000313" key="1">
    <source>
        <dbReference type="EMBL" id="CEK99980.1"/>
    </source>
</evidence>
<feature type="non-terminal residue" evidence="1">
    <location>
        <position position="72"/>
    </location>
</feature>
<name>A0A0B7C6B9_9EUPU</name>
<protein>
    <submittedName>
        <fullName evidence="1">Uncharacterized protein</fullName>
    </submittedName>
</protein>
<feature type="non-terminal residue" evidence="1">
    <location>
        <position position="1"/>
    </location>
</feature>
<reference evidence="1" key="1">
    <citation type="submission" date="2014-12" db="EMBL/GenBank/DDBJ databases">
        <title>Insight into the proteome of Arion vulgaris.</title>
        <authorList>
            <person name="Aradska J."/>
            <person name="Bulat T."/>
            <person name="Smidak R."/>
            <person name="Sarate P."/>
            <person name="Gangsoo J."/>
            <person name="Sialana F."/>
            <person name="Bilban M."/>
            <person name="Lubec G."/>
        </authorList>
    </citation>
    <scope>NUCLEOTIDE SEQUENCE</scope>
    <source>
        <tissue evidence="1">Skin</tissue>
    </source>
</reference>
<accession>A0A0B7C6B9</accession>
<gene>
    <name evidence="1" type="primary">ORF222574</name>
</gene>
<proteinExistence type="predicted"/>
<dbReference type="EMBL" id="HACG01053109">
    <property type="protein sequence ID" value="CEK99980.1"/>
    <property type="molecule type" value="Transcribed_RNA"/>
</dbReference>
<organism evidence="1">
    <name type="scientific">Arion vulgaris</name>
    <dbReference type="NCBI Taxonomy" id="1028688"/>
    <lineage>
        <taxon>Eukaryota</taxon>
        <taxon>Metazoa</taxon>
        <taxon>Spiralia</taxon>
        <taxon>Lophotrochozoa</taxon>
        <taxon>Mollusca</taxon>
        <taxon>Gastropoda</taxon>
        <taxon>Heterobranchia</taxon>
        <taxon>Euthyneura</taxon>
        <taxon>Panpulmonata</taxon>
        <taxon>Eupulmonata</taxon>
        <taxon>Stylommatophora</taxon>
        <taxon>Helicina</taxon>
        <taxon>Arionoidea</taxon>
        <taxon>Arionidae</taxon>
        <taxon>Arion</taxon>
    </lineage>
</organism>